<evidence type="ECO:0000256" key="1">
    <source>
        <dbReference type="SAM" id="MobiDB-lite"/>
    </source>
</evidence>
<feature type="region of interest" description="Disordered" evidence="1">
    <location>
        <begin position="307"/>
        <end position="344"/>
    </location>
</feature>
<reference evidence="3" key="1">
    <citation type="submission" date="2016-10" db="EMBL/GenBank/DDBJ databases">
        <authorList>
            <person name="Varghese N."/>
            <person name="Submissions S."/>
        </authorList>
    </citation>
    <scope>NUCLEOTIDE SEQUENCE [LARGE SCALE GENOMIC DNA]</scope>
    <source>
        <strain evidence="3">DSM 45843</strain>
    </source>
</reference>
<keyword evidence="3" id="KW-1185">Reference proteome</keyword>
<dbReference type="STRING" id="1052260.SAMN05660199_03963"/>
<dbReference type="AlphaFoldDB" id="A0A1H0SXS9"/>
<protein>
    <submittedName>
        <fullName evidence="2">Uncharacterized protein</fullName>
    </submittedName>
</protein>
<proteinExistence type="predicted"/>
<organism evidence="2 3">
    <name type="scientific">Klenkia soli</name>
    <dbReference type="NCBI Taxonomy" id="1052260"/>
    <lineage>
        <taxon>Bacteria</taxon>
        <taxon>Bacillati</taxon>
        <taxon>Actinomycetota</taxon>
        <taxon>Actinomycetes</taxon>
        <taxon>Geodermatophilales</taxon>
        <taxon>Geodermatophilaceae</taxon>
        <taxon>Klenkia</taxon>
    </lineage>
</organism>
<name>A0A1H0SXS9_9ACTN</name>
<dbReference type="Proteomes" id="UP000199088">
    <property type="component" value="Unassembled WGS sequence"/>
</dbReference>
<gene>
    <name evidence="2" type="ORF">SAMN05660199_03963</name>
</gene>
<sequence>MKDRYQRKGGRVSYPLSALPGSPTRDSLMAVSVFFESLAGVLDAHKDSYFGEVTSVHRRGRTIAATMNAGRGGLESMLSDPSRNDEAPFMRERRHVERVPIRQLVVIPENSVTGYWIIEAVGLRTLSHAYRQAFRREFGGRWKRLTWKFEPIVHEEAWEQYEASDDAMLEEVRVVRRRATRDRATALGVGDVEGEYIEIMQQASPKRGGKLLRKIRRKHYRRNDEGNLVPRDADVTEVSVRVRIGDHETSVIIDRERAVGMRVPLTTERDERPTDSYFYSRAREWVVELAGRDDVLLPADWAQTEWQHDPTFGQLGAEHGADTESDEQDRHDGTGEGSDGDPVD</sequence>
<accession>A0A1H0SXS9</accession>
<evidence type="ECO:0000313" key="2">
    <source>
        <dbReference type="EMBL" id="SDP46603.1"/>
    </source>
</evidence>
<dbReference type="EMBL" id="FNIR01000014">
    <property type="protein sequence ID" value="SDP46603.1"/>
    <property type="molecule type" value="Genomic_DNA"/>
</dbReference>
<evidence type="ECO:0000313" key="3">
    <source>
        <dbReference type="Proteomes" id="UP000199088"/>
    </source>
</evidence>